<accession>A0ABU3U5I5</accession>
<feature type="signal peptide" evidence="1">
    <location>
        <begin position="1"/>
        <end position="18"/>
    </location>
</feature>
<proteinExistence type="predicted"/>
<reference evidence="2 3" key="1">
    <citation type="submission" date="2023-10" db="EMBL/GenBank/DDBJ databases">
        <title>Marimonas sp. nov. isolated from tidal mud flat.</title>
        <authorList>
            <person name="Jaincy N.J."/>
            <person name="Srinivasan S."/>
            <person name="Lee S.-S."/>
        </authorList>
    </citation>
    <scope>NUCLEOTIDE SEQUENCE [LARGE SCALE GENOMIC DNA]</scope>
    <source>
        <strain evidence="2 3">MJ-SS3</strain>
    </source>
</reference>
<comment type="caution">
    <text evidence="2">The sequence shown here is derived from an EMBL/GenBank/DDBJ whole genome shotgun (WGS) entry which is preliminary data.</text>
</comment>
<evidence type="ECO:0000313" key="3">
    <source>
        <dbReference type="Proteomes" id="UP001268651"/>
    </source>
</evidence>
<dbReference type="EMBL" id="JAWHTF010000002">
    <property type="protein sequence ID" value="MDU8885669.1"/>
    <property type="molecule type" value="Genomic_DNA"/>
</dbReference>
<keyword evidence="3" id="KW-1185">Reference proteome</keyword>
<sequence length="259" mass="30093">MKLKLFLILLTFSFVCQGQTVVSDIIQEVNFKDVTEINGLVYYKVDSTLVTGRIIRYNKNNKAKSYVLVSNGKPDSFGWIQIKEKYQEPDKKLKTKNTVNVVNEEGIVIGSIEDPIVKYDDQMSDRNDITTDLQSNINASVIEKPRDRSYKVEVLENNMVDHKVEKNGIWEQHYSNGNLESKGVYINGKKDGLWQEYYENGKLMRKENYKEGVKDGQWEQYHANGQLKGKGLYKDDRMIGEWKYFDDNGKLLLTENYNN</sequence>
<dbReference type="Gene3D" id="3.90.930.1">
    <property type="match status" value="1"/>
</dbReference>
<organism evidence="2 3">
    <name type="scientific">Gilvirhabdus luticola</name>
    <dbReference type="NCBI Taxonomy" id="3079858"/>
    <lineage>
        <taxon>Bacteria</taxon>
        <taxon>Pseudomonadati</taxon>
        <taxon>Bacteroidota</taxon>
        <taxon>Flavobacteriia</taxon>
        <taxon>Flavobacteriales</taxon>
        <taxon>Flavobacteriaceae</taxon>
        <taxon>Gilvirhabdus</taxon>
    </lineage>
</organism>
<keyword evidence="1" id="KW-0732">Signal</keyword>
<dbReference type="Pfam" id="PF07661">
    <property type="entry name" value="MORN_2"/>
    <property type="match status" value="4"/>
</dbReference>
<gene>
    <name evidence="2" type="ORF">RXV94_05820</name>
</gene>
<protein>
    <submittedName>
        <fullName evidence="2">Toxin-antitoxin system YwqK family antitoxin</fullName>
    </submittedName>
</protein>
<dbReference type="InterPro" id="IPR011652">
    <property type="entry name" value="MORN_2"/>
</dbReference>
<name>A0ABU3U5I5_9FLAO</name>
<evidence type="ECO:0000313" key="2">
    <source>
        <dbReference type="EMBL" id="MDU8885669.1"/>
    </source>
</evidence>
<feature type="chain" id="PRO_5045804233" evidence="1">
    <location>
        <begin position="19"/>
        <end position="259"/>
    </location>
</feature>
<dbReference type="RefSeq" id="WP_316661569.1">
    <property type="nucleotide sequence ID" value="NZ_JAWHTF010000002.1"/>
</dbReference>
<dbReference type="SUPFAM" id="SSF82185">
    <property type="entry name" value="Histone H3 K4-specific methyltransferase SET7/9 N-terminal domain"/>
    <property type="match status" value="1"/>
</dbReference>
<evidence type="ECO:0000256" key="1">
    <source>
        <dbReference type="SAM" id="SignalP"/>
    </source>
</evidence>
<dbReference type="Proteomes" id="UP001268651">
    <property type="component" value="Unassembled WGS sequence"/>
</dbReference>